<keyword evidence="2" id="KW-0808">Transferase</keyword>
<organism evidence="2 3">
    <name type="scientific">Sulfuriferula multivorans</name>
    <dbReference type="NCBI Taxonomy" id="1559896"/>
    <lineage>
        <taxon>Bacteria</taxon>
        <taxon>Pseudomonadati</taxon>
        <taxon>Pseudomonadota</taxon>
        <taxon>Betaproteobacteria</taxon>
        <taxon>Nitrosomonadales</taxon>
        <taxon>Sulfuricellaceae</taxon>
        <taxon>Sulfuriferula</taxon>
    </lineage>
</organism>
<gene>
    <name evidence="2" type="ORF">SFMTTN_0378</name>
</gene>
<proteinExistence type="predicted"/>
<dbReference type="CDD" id="cd04301">
    <property type="entry name" value="NAT_SF"/>
    <property type="match status" value="1"/>
</dbReference>
<dbReference type="PROSITE" id="PS51186">
    <property type="entry name" value="GNAT"/>
    <property type="match status" value="1"/>
</dbReference>
<evidence type="ECO:0000313" key="2">
    <source>
        <dbReference type="EMBL" id="GBL44578.1"/>
    </source>
</evidence>
<name>A0A401JA99_9PROT</name>
<dbReference type="OrthoDB" id="9796171at2"/>
<dbReference type="InterPro" id="IPR016181">
    <property type="entry name" value="Acyl_CoA_acyltransferase"/>
</dbReference>
<accession>A0A401JA99</accession>
<dbReference type="Proteomes" id="UP000286806">
    <property type="component" value="Unassembled WGS sequence"/>
</dbReference>
<dbReference type="Pfam" id="PF00583">
    <property type="entry name" value="Acetyltransf_1"/>
    <property type="match status" value="1"/>
</dbReference>
<dbReference type="GO" id="GO:0016747">
    <property type="term" value="F:acyltransferase activity, transferring groups other than amino-acyl groups"/>
    <property type="evidence" value="ECO:0007669"/>
    <property type="project" value="InterPro"/>
</dbReference>
<comment type="caution">
    <text evidence="2">The sequence shown here is derived from an EMBL/GenBank/DDBJ whole genome shotgun (WGS) entry which is preliminary data.</text>
</comment>
<evidence type="ECO:0000259" key="1">
    <source>
        <dbReference type="PROSITE" id="PS51186"/>
    </source>
</evidence>
<reference evidence="2 3" key="1">
    <citation type="journal article" date="2019" name="Front. Microbiol.">
        <title>Genomes of Neutrophilic Sulfur-Oxidizing Chemolithoautotrophs Representing 9 Proteobacterial Species From 8 Genera.</title>
        <authorList>
            <person name="Watanabe T."/>
            <person name="Kojima H."/>
            <person name="Umezawa K."/>
            <person name="Hori C."/>
            <person name="Takasuka T.E."/>
            <person name="Kato Y."/>
            <person name="Fukui M."/>
        </authorList>
    </citation>
    <scope>NUCLEOTIDE SEQUENCE [LARGE SCALE GENOMIC DNA]</scope>
    <source>
        <strain evidence="2 3">TTN</strain>
    </source>
</reference>
<dbReference type="RefSeq" id="WP_124703423.1">
    <property type="nucleotide sequence ID" value="NZ_BGOW01000002.1"/>
</dbReference>
<dbReference type="PANTHER" id="PTHR43233">
    <property type="entry name" value="FAMILY N-ACETYLTRANSFERASE, PUTATIVE (AFU_ORTHOLOGUE AFUA_6G03350)-RELATED"/>
    <property type="match status" value="1"/>
</dbReference>
<dbReference type="InterPro" id="IPR053144">
    <property type="entry name" value="Acetyltransferase_Butenolide"/>
</dbReference>
<feature type="domain" description="N-acetyltransferase" evidence="1">
    <location>
        <begin position="8"/>
        <end position="146"/>
    </location>
</feature>
<dbReference type="PANTHER" id="PTHR43233:SF1">
    <property type="entry name" value="FAMILY N-ACETYLTRANSFERASE, PUTATIVE (AFU_ORTHOLOGUE AFUA_6G03350)-RELATED"/>
    <property type="match status" value="1"/>
</dbReference>
<protein>
    <submittedName>
        <fullName evidence="2">Histone acetyltransferase HPA2 and related acetyltransferases</fullName>
    </submittedName>
</protein>
<dbReference type="InterPro" id="IPR000182">
    <property type="entry name" value="GNAT_dom"/>
</dbReference>
<dbReference type="SUPFAM" id="SSF55729">
    <property type="entry name" value="Acyl-CoA N-acyltransferases (Nat)"/>
    <property type="match status" value="1"/>
</dbReference>
<keyword evidence="3" id="KW-1185">Reference proteome</keyword>
<dbReference type="AlphaFoldDB" id="A0A401JA99"/>
<dbReference type="Gene3D" id="3.40.630.30">
    <property type="match status" value="1"/>
</dbReference>
<sequence length="146" mass="16914">MQWSHNEYTITDEHAALDIGLIHDYLRDSYWAKGIPREIVTRALENSLCFGLFHNGKQIGFGRVVTDRATFAYLADVFVIDSYRGRGLGKWLISCVLEHPELQGLRRWLLATLDAHGLYRQHGFVPLRNPERFMEINPPDIYLRAT</sequence>
<evidence type="ECO:0000313" key="3">
    <source>
        <dbReference type="Proteomes" id="UP000286806"/>
    </source>
</evidence>
<dbReference type="EMBL" id="BGOW01000002">
    <property type="protein sequence ID" value="GBL44578.1"/>
    <property type="molecule type" value="Genomic_DNA"/>
</dbReference>